<organism evidence="2">
    <name type="scientific">Lepeophtheirus salmonis</name>
    <name type="common">Salmon louse</name>
    <name type="synonym">Caligus salmonis</name>
    <dbReference type="NCBI Taxonomy" id="72036"/>
    <lineage>
        <taxon>Eukaryota</taxon>
        <taxon>Metazoa</taxon>
        <taxon>Ecdysozoa</taxon>
        <taxon>Arthropoda</taxon>
        <taxon>Crustacea</taxon>
        <taxon>Multicrustacea</taxon>
        <taxon>Hexanauplia</taxon>
        <taxon>Copepoda</taxon>
        <taxon>Siphonostomatoida</taxon>
        <taxon>Caligidae</taxon>
        <taxon>Lepeophtheirus</taxon>
    </lineage>
</organism>
<protein>
    <submittedName>
        <fullName evidence="2">Uncharacterized protein</fullName>
    </submittedName>
</protein>
<feature type="transmembrane region" description="Helical" evidence="1">
    <location>
        <begin position="31"/>
        <end position="50"/>
    </location>
</feature>
<keyword evidence="1" id="KW-0812">Transmembrane</keyword>
<sequence length="73" mass="9054">MKKTNKKQKTKLKHKTIPKKINKSIKNVKKVYISPIFFRLMYLIFTLYLHSRSKEKFFFNYETKKKKKVFYIC</sequence>
<accession>A0A0K2T1J0</accession>
<evidence type="ECO:0000313" key="2">
    <source>
        <dbReference type="EMBL" id="CDW19452.1"/>
    </source>
</evidence>
<keyword evidence="1" id="KW-0472">Membrane</keyword>
<dbReference type="AlphaFoldDB" id="A0A0K2T1J0"/>
<keyword evidence="1" id="KW-1133">Transmembrane helix</keyword>
<evidence type="ECO:0000256" key="1">
    <source>
        <dbReference type="SAM" id="Phobius"/>
    </source>
</evidence>
<name>A0A0K2T1J0_LEPSM</name>
<proteinExistence type="predicted"/>
<reference evidence="2" key="1">
    <citation type="submission" date="2014-05" db="EMBL/GenBank/DDBJ databases">
        <authorList>
            <person name="Chronopoulou M."/>
        </authorList>
    </citation>
    <scope>NUCLEOTIDE SEQUENCE</scope>
    <source>
        <tissue evidence="2">Whole organism</tissue>
    </source>
</reference>
<dbReference type="EMBL" id="HACA01002091">
    <property type="protein sequence ID" value="CDW19452.1"/>
    <property type="molecule type" value="Transcribed_RNA"/>
</dbReference>